<dbReference type="OrthoDB" id="9815195at2"/>
<accession>A0A3B7MQF9</accession>
<dbReference type="KEGG" id="pseg:D3H65_23485"/>
<organism evidence="1 2">
    <name type="scientific">Paraflavitalea soli</name>
    <dbReference type="NCBI Taxonomy" id="2315862"/>
    <lineage>
        <taxon>Bacteria</taxon>
        <taxon>Pseudomonadati</taxon>
        <taxon>Bacteroidota</taxon>
        <taxon>Chitinophagia</taxon>
        <taxon>Chitinophagales</taxon>
        <taxon>Chitinophagaceae</taxon>
        <taxon>Paraflavitalea</taxon>
    </lineage>
</organism>
<dbReference type="Proteomes" id="UP000263900">
    <property type="component" value="Chromosome"/>
</dbReference>
<dbReference type="EMBL" id="CP032157">
    <property type="protein sequence ID" value="AXY76774.1"/>
    <property type="molecule type" value="Genomic_DNA"/>
</dbReference>
<evidence type="ECO:0008006" key="3">
    <source>
        <dbReference type="Google" id="ProtNLM"/>
    </source>
</evidence>
<proteinExistence type="predicted"/>
<sequence length="258" mass="29270">MYRPIRSILSGALLFFFVICPVFMSGSNKENYISFKSRTPLILYNSPANTVVKSAQDLICEEAAFLYDSLRLQKLGLRKEALEYALKGYKKLVKNEVLPNDSVLSICDFSQSSRKKRLYVIDLAHKKILINTYVAHGKRSGKEFAWSFSNKPESYKSSLGFYITRNTYQGANGLSLNIDGLEQGINDKAFERRIVIHSSTYVGKRWLKENEFSGRSLGCPAVPVNELDQVIYTIKDGSCLFIYHPARSYLTRSNILNG</sequence>
<gene>
    <name evidence="1" type="ORF">D3H65_23485</name>
</gene>
<evidence type="ECO:0000313" key="2">
    <source>
        <dbReference type="Proteomes" id="UP000263900"/>
    </source>
</evidence>
<keyword evidence="2" id="KW-1185">Reference proteome</keyword>
<dbReference type="PANTHER" id="PTHR38477">
    <property type="entry name" value="HYPOTHETICAL EXPORTED PROTEIN"/>
    <property type="match status" value="1"/>
</dbReference>
<evidence type="ECO:0000313" key="1">
    <source>
        <dbReference type="EMBL" id="AXY76774.1"/>
    </source>
</evidence>
<dbReference type="AlphaFoldDB" id="A0A3B7MQF9"/>
<protein>
    <recommendedName>
        <fullName evidence="3">Murein L,D-transpeptidase catalytic domain family protein</fullName>
    </recommendedName>
</protein>
<dbReference type="InterPro" id="IPR032676">
    <property type="entry name" value="YkuD_2"/>
</dbReference>
<dbReference type="Pfam" id="PF13645">
    <property type="entry name" value="YkuD_2"/>
    <property type="match status" value="1"/>
</dbReference>
<reference evidence="1 2" key="1">
    <citation type="submission" date="2018-09" db="EMBL/GenBank/DDBJ databases">
        <title>Genome sequencing of strain 6GH32-13.</title>
        <authorList>
            <person name="Weon H.-Y."/>
            <person name="Heo J."/>
            <person name="Kwon S.-W."/>
        </authorList>
    </citation>
    <scope>NUCLEOTIDE SEQUENCE [LARGE SCALE GENOMIC DNA]</scope>
    <source>
        <strain evidence="1 2">5GH32-13</strain>
    </source>
</reference>
<dbReference type="RefSeq" id="WP_119052651.1">
    <property type="nucleotide sequence ID" value="NZ_CP032157.1"/>
</dbReference>
<name>A0A3B7MQF9_9BACT</name>
<dbReference type="PANTHER" id="PTHR38477:SF1">
    <property type="entry name" value="MUREIN L,D-TRANSPEPTIDASE CATALYTIC DOMAIN FAMILY PROTEIN"/>
    <property type="match status" value="1"/>
</dbReference>